<sequence length="130" mass="14466">MTDPGGSDHAGMVERHSRPVPGGRAFFLTERLWKLAEGLPTESVPIESIREFDEDCWFGGRAVTCRMVAEHADRIQKADLRYPVILSSDGRLMDGGHRISKAWLSGSTTIDAVRFSVDPEPDHVEWESAT</sequence>
<evidence type="ECO:0008006" key="3">
    <source>
        <dbReference type="Google" id="ProtNLM"/>
    </source>
</evidence>
<proteinExistence type="predicted"/>
<dbReference type="Proteomes" id="UP000318380">
    <property type="component" value="Unassembled WGS sequence"/>
</dbReference>
<protein>
    <recommendedName>
        <fullName evidence="3">ParB-like nuclease family protein</fullName>
    </recommendedName>
</protein>
<name>A0A561BP20_9ACTN</name>
<reference evidence="1 2" key="1">
    <citation type="submission" date="2019-06" db="EMBL/GenBank/DDBJ databases">
        <title>Sequencing the genomes of 1000 actinobacteria strains.</title>
        <authorList>
            <person name="Klenk H.-P."/>
        </authorList>
    </citation>
    <scope>NUCLEOTIDE SEQUENCE [LARGE SCALE GENOMIC DNA]</scope>
    <source>
        <strain evidence="1 2">DSM 24683</strain>
    </source>
</reference>
<gene>
    <name evidence="1" type="ORF">FB561_1696</name>
</gene>
<accession>A0A561BP20</accession>
<evidence type="ECO:0000313" key="1">
    <source>
        <dbReference type="EMBL" id="TWD80611.1"/>
    </source>
</evidence>
<comment type="caution">
    <text evidence="1">The sequence shown here is derived from an EMBL/GenBank/DDBJ whole genome shotgun (WGS) entry which is preliminary data.</text>
</comment>
<dbReference type="AlphaFoldDB" id="A0A561BP20"/>
<dbReference type="EMBL" id="VIVK01000001">
    <property type="protein sequence ID" value="TWD80611.1"/>
    <property type="molecule type" value="Genomic_DNA"/>
</dbReference>
<keyword evidence="2" id="KW-1185">Reference proteome</keyword>
<organism evidence="1 2">
    <name type="scientific">Kribbella amoyensis</name>
    <dbReference type="NCBI Taxonomy" id="996641"/>
    <lineage>
        <taxon>Bacteria</taxon>
        <taxon>Bacillati</taxon>
        <taxon>Actinomycetota</taxon>
        <taxon>Actinomycetes</taxon>
        <taxon>Propionibacteriales</taxon>
        <taxon>Kribbellaceae</taxon>
        <taxon>Kribbella</taxon>
    </lineage>
</organism>
<evidence type="ECO:0000313" key="2">
    <source>
        <dbReference type="Proteomes" id="UP000318380"/>
    </source>
</evidence>